<sequence length="94" mass="10191">MILSLDHRNILAANCPETTGMPLNSCKYNTSLIHDIGEPASTCMRSLQPATCGEHRLAAAAQLHHIQTARSLSFTVTLYLRPLHLLTGTIPVGL</sequence>
<reference evidence="1 2" key="1">
    <citation type="submission" date="2020-04" db="EMBL/GenBank/DDBJ databases">
        <authorList>
            <person name="Wallbank WR R."/>
            <person name="Pardo Diaz C."/>
            <person name="Kozak K."/>
            <person name="Martin S."/>
            <person name="Jiggins C."/>
            <person name="Moest M."/>
            <person name="Warren A I."/>
            <person name="Byers J.R.P. K."/>
            <person name="Montejo-Kovacevich G."/>
            <person name="Yen C E."/>
        </authorList>
    </citation>
    <scope>NUCLEOTIDE SEQUENCE [LARGE SCALE GENOMIC DNA]</scope>
</reference>
<dbReference type="AlphaFoldDB" id="A0A8S0ZV16"/>
<gene>
    <name evidence="1" type="ORF">APLA_LOCUS6579</name>
</gene>
<accession>A0A8S0ZV16</accession>
<keyword evidence="2" id="KW-1185">Reference proteome</keyword>
<name>A0A8S0ZV16_ARCPL</name>
<protein>
    <submittedName>
        <fullName evidence="1">Uncharacterized protein</fullName>
    </submittedName>
</protein>
<dbReference type="EMBL" id="CADEBC010000487">
    <property type="protein sequence ID" value="CAB3236482.1"/>
    <property type="molecule type" value="Genomic_DNA"/>
</dbReference>
<evidence type="ECO:0000313" key="2">
    <source>
        <dbReference type="Proteomes" id="UP000494106"/>
    </source>
</evidence>
<evidence type="ECO:0000313" key="1">
    <source>
        <dbReference type="EMBL" id="CAB3236482.1"/>
    </source>
</evidence>
<proteinExistence type="predicted"/>
<organism evidence="1 2">
    <name type="scientific">Arctia plantaginis</name>
    <name type="common">Wood tiger moth</name>
    <name type="synonym">Phalaena plantaginis</name>
    <dbReference type="NCBI Taxonomy" id="874455"/>
    <lineage>
        <taxon>Eukaryota</taxon>
        <taxon>Metazoa</taxon>
        <taxon>Ecdysozoa</taxon>
        <taxon>Arthropoda</taxon>
        <taxon>Hexapoda</taxon>
        <taxon>Insecta</taxon>
        <taxon>Pterygota</taxon>
        <taxon>Neoptera</taxon>
        <taxon>Endopterygota</taxon>
        <taxon>Lepidoptera</taxon>
        <taxon>Glossata</taxon>
        <taxon>Ditrysia</taxon>
        <taxon>Noctuoidea</taxon>
        <taxon>Erebidae</taxon>
        <taxon>Arctiinae</taxon>
        <taxon>Arctia</taxon>
    </lineage>
</organism>
<dbReference type="Proteomes" id="UP000494106">
    <property type="component" value="Unassembled WGS sequence"/>
</dbReference>
<comment type="caution">
    <text evidence="1">The sequence shown here is derived from an EMBL/GenBank/DDBJ whole genome shotgun (WGS) entry which is preliminary data.</text>
</comment>